<keyword evidence="1 3" id="KW-0853">WD repeat</keyword>
<dbReference type="CDD" id="cd00200">
    <property type="entry name" value="WD40"/>
    <property type="match status" value="1"/>
</dbReference>
<dbReference type="PANTHER" id="PTHR19848">
    <property type="entry name" value="WD40 REPEAT PROTEIN"/>
    <property type="match status" value="1"/>
</dbReference>
<dbReference type="Pfam" id="PF00400">
    <property type="entry name" value="WD40"/>
    <property type="match status" value="4"/>
</dbReference>
<feature type="region of interest" description="Disordered" evidence="4">
    <location>
        <begin position="739"/>
        <end position="761"/>
    </location>
</feature>
<dbReference type="PROSITE" id="PS50082">
    <property type="entry name" value="WD_REPEATS_2"/>
    <property type="match status" value="4"/>
</dbReference>
<keyword evidence="2" id="KW-0677">Repeat</keyword>
<feature type="repeat" description="WD" evidence="3">
    <location>
        <begin position="220"/>
        <end position="255"/>
    </location>
</feature>
<reference evidence="5" key="1">
    <citation type="submission" date="2020-05" db="EMBL/GenBank/DDBJ databases">
        <title>Phylogenomic resolution of chytrid fungi.</title>
        <authorList>
            <person name="Stajich J.E."/>
            <person name="Amses K."/>
            <person name="Simmons R."/>
            <person name="Seto K."/>
            <person name="Myers J."/>
            <person name="Bonds A."/>
            <person name="Quandt C.A."/>
            <person name="Barry K."/>
            <person name="Liu P."/>
            <person name="Grigoriev I."/>
            <person name="Longcore J.E."/>
            <person name="James T.Y."/>
        </authorList>
    </citation>
    <scope>NUCLEOTIDE SEQUENCE</scope>
    <source>
        <strain evidence="5">JEL0476</strain>
    </source>
</reference>
<evidence type="ECO:0000256" key="4">
    <source>
        <dbReference type="SAM" id="MobiDB-lite"/>
    </source>
</evidence>
<feature type="repeat" description="WD" evidence="3">
    <location>
        <begin position="74"/>
        <end position="115"/>
    </location>
</feature>
<dbReference type="InterPro" id="IPR036322">
    <property type="entry name" value="WD40_repeat_dom_sf"/>
</dbReference>
<feature type="repeat" description="WD" evidence="3">
    <location>
        <begin position="318"/>
        <end position="359"/>
    </location>
</feature>
<evidence type="ECO:0000313" key="6">
    <source>
        <dbReference type="Proteomes" id="UP001211065"/>
    </source>
</evidence>
<evidence type="ECO:0000256" key="3">
    <source>
        <dbReference type="PROSITE-ProRule" id="PRU00221"/>
    </source>
</evidence>
<sequence length="880" mass="100777">MQVLDGSLRKNEIVAHRRIVVTTLENCLAFDVIVSSIDLNAETGLIAVAAGKIVYLLSNNEEYRMVGKLGRGIGSMHKENITNCCFNNAGTYLASCSSDRRIVIWNLSTLKSQKVLEGHKGVINQLWFSNTDETLYSSSEDGKILMWDWMSGEVTASFIRHPSAITSFSINRAVPHKISCGRSDGQVTTWDTSQRVIIDSILADPEWTERGNENIGLKKFKHHSGSVTCVEISPNSHFLASGSSDKTCKLWNITSYAKDHYVVKMEEEHEKSICIKLDQCIDILDESYDVQLKNGDFFGLKAGEVPMQTGFHADILFTYRHDSAVLNVKFNTESTIVITGSVDNTCRLWSTKRGTLLFQINTPSPVSSMHVDRDNKIYATCENRLLANSKESELPDYWRESEIEEAFNSFDNDVSKRLASADSEEDRSAFGDRDQSAENLKRRSAKRASFMASGIIYKNGILNDHQNPFLESQNFEFNTPEKSLAKIVSKKEQKITREELRKLISRGLVLPSFLDNILEELPEIDKEQLFKNMKKVLKENYNTDAKQILKLINSGFDAASVLKQLSSDKKVYVDALYSHVTNNKFKDFMLRHGFEEERAEEEDDEYAGLNFLINSSLRKTDKKIEPKGENGLIHKYNTANLAVGSDKVKHKRRFTYNIYGEKVYDYDEDGNFEDFSEMEKYDELGQKRGKVVHFLPSEQMKLIKDYQQKREVKNVFLNRLFLKQTVPLQYPNFSPNVEVRDTTPKLPEKFPNGTRFNEPLKGRAYPRINHKKREEEIFLQNLYNKQHQQNSRKIFKDKSTMNGSSKMIFNPERYFNARGLNIIFEDTEKVKEKKPPAALYRGRVFAAPVVYRQEGHIRDSLIVGKSAIVTPNQYDLNLLP</sequence>
<gene>
    <name evidence="5" type="ORF">HK099_004784</name>
</gene>
<accession>A0AAD5U6N8</accession>
<dbReference type="SMART" id="SM00320">
    <property type="entry name" value="WD40"/>
    <property type="match status" value="5"/>
</dbReference>
<dbReference type="Gene3D" id="2.130.10.10">
    <property type="entry name" value="YVTN repeat-like/Quinoprotein amine dehydrogenase"/>
    <property type="match status" value="2"/>
</dbReference>
<protein>
    <submittedName>
        <fullName evidence="5">Uncharacterized protein</fullName>
    </submittedName>
</protein>
<dbReference type="InterPro" id="IPR001680">
    <property type="entry name" value="WD40_rpt"/>
</dbReference>
<feature type="region of interest" description="Disordered" evidence="4">
    <location>
        <begin position="421"/>
        <end position="443"/>
    </location>
</feature>
<keyword evidence="6" id="KW-1185">Reference proteome</keyword>
<evidence type="ECO:0000256" key="2">
    <source>
        <dbReference type="ARBA" id="ARBA00022737"/>
    </source>
</evidence>
<dbReference type="InterPro" id="IPR019775">
    <property type="entry name" value="WD40_repeat_CS"/>
</dbReference>
<dbReference type="PANTHER" id="PTHR19848:SF8">
    <property type="entry name" value="F-BOX AND WD REPEAT DOMAIN CONTAINING 7"/>
    <property type="match status" value="1"/>
</dbReference>
<dbReference type="Proteomes" id="UP001211065">
    <property type="component" value="Unassembled WGS sequence"/>
</dbReference>
<evidence type="ECO:0000313" key="5">
    <source>
        <dbReference type="EMBL" id="KAJ3226474.1"/>
    </source>
</evidence>
<dbReference type="PRINTS" id="PR00320">
    <property type="entry name" value="GPROTEINBRPT"/>
</dbReference>
<dbReference type="PROSITE" id="PS00678">
    <property type="entry name" value="WD_REPEATS_1"/>
    <property type="match status" value="2"/>
</dbReference>
<dbReference type="EMBL" id="JADGJW010000035">
    <property type="protein sequence ID" value="KAJ3226474.1"/>
    <property type="molecule type" value="Genomic_DNA"/>
</dbReference>
<dbReference type="AlphaFoldDB" id="A0AAD5U6N8"/>
<proteinExistence type="predicted"/>
<dbReference type="PROSITE" id="PS50294">
    <property type="entry name" value="WD_REPEATS_REGION"/>
    <property type="match status" value="4"/>
</dbReference>
<name>A0AAD5U6N8_9FUNG</name>
<dbReference type="SUPFAM" id="SSF50978">
    <property type="entry name" value="WD40 repeat-like"/>
    <property type="match status" value="1"/>
</dbReference>
<comment type="caution">
    <text evidence="5">The sequence shown here is derived from an EMBL/GenBank/DDBJ whole genome shotgun (WGS) entry which is preliminary data.</text>
</comment>
<feature type="compositionally biased region" description="Basic and acidic residues" evidence="4">
    <location>
        <begin position="739"/>
        <end position="748"/>
    </location>
</feature>
<feature type="repeat" description="WD" evidence="3">
    <location>
        <begin position="116"/>
        <end position="157"/>
    </location>
</feature>
<evidence type="ECO:0000256" key="1">
    <source>
        <dbReference type="ARBA" id="ARBA00022574"/>
    </source>
</evidence>
<feature type="compositionally biased region" description="Basic and acidic residues" evidence="4">
    <location>
        <begin position="426"/>
        <end position="441"/>
    </location>
</feature>
<dbReference type="InterPro" id="IPR020472">
    <property type="entry name" value="WD40_PAC1"/>
</dbReference>
<organism evidence="5 6">
    <name type="scientific">Clydaea vesicula</name>
    <dbReference type="NCBI Taxonomy" id="447962"/>
    <lineage>
        <taxon>Eukaryota</taxon>
        <taxon>Fungi</taxon>
        <taxon>Fungi incertae sedis</taxon>
        <taxon>Chytridiomycota</taxon>
        <taxon>Chytridiomycota incertae sedis</taxon>
        <taxon>Chytridiomycetes</taxon>
        <taxon>Lobulomycetales</taxon>
        <taxon>Lobulomycetaceae</taxon>
        <taxon>Clydaea</taxon>
    </lineage>
</organism>
<dbReference type="InterPro" id="IPR015943">
    <property type="entry name" value="WD40/YVTN_repeat-like_dom_sf"/>
</dbReference>